<proteinExistence type="predicted"/>
<sequence length="210" mass="22550">METERRSGERCTCNDETTTLMTVAPRLIVIGGSAGGLQAILSLLPDLDVQLQSAVIIVLHRQSHYESVLTELLSTKTKLPVKEAEEKEALLSGVIYIAPADYHLLVEADHTLSLDYSEKVNYSRPSIDVTFSSAAPVYGGNMLALLLSGANTDGAEGLIDVHEAGGVIAVQDPQTADVDYMPRRAIQLAPVDVILRPEEMAAYINGFAGV</sequence>
<dbReference type="InterPro" id="IPR000673">
    <property type="entry name" value="Sig_transdc_resp-reg_Me-estase"/>
</dbReference>
<reference evidence="6 7" key="1">
    <citation type="submission" date="2018-03" db="EMBL/GenBank/DDBJ databases">
        <title>Genomic Encyclopedia of Archaeal and Bacterial Type Strains, Phase II (KMG-II): from individual species to whole genera.</title>
        <authorList>
            <person name="Goeker M."/>
        </authorList>
    </citation>
    <scope>NUCLEOTIDE SEQUENCE [LARGE SCALE GENOMIC DNA]</scope>
    <source>
        <strain evidence="6 7">DSM 24859</strain>
    </source>
</reference>
<evidence type="ECO:0000259" key="5">
    <source>
        <dbReference type="PROSITE" id="PS50122"/>
    </source>
</evidence>
<dbReference type="PANTHER" id="PTHR42872:SF6">
    <property type="entry name" value="PROTEIN-GLUTAMATE METHYLESTERASE_PROTEIN-GLUTAMINE GLUTAMINASE"/>
    <property type="match status" value="1"/>
</dbReference>
<dbReference type="PROSITE" id="PS50122">
    <property type="entry name" value="CHEB"/>
    <property type="match status" value="1"/>
</dbReference>
<evidence type="ECO:0000313" key="6">
    <source>
        <dbReference type="EMBL" id="PSL48738.1"/>
    </source>
</evidence>
<protein>
    <recommendedName>
        <fullName evidence="2">protein-glutamate methylesterase</fullName>
        <ecNumber evidence="2">3.1.1.61</ecNumber>
    </recommendedName>
</protein>
<gene>
    <name evidence="6" type="ORF">CLV51_10165</name>
</gene>
<evidence type="ECO:0000256" key="1">
    <source>
        <dbReference type="ARBA" id="ARBA00022801"/>
    </source>
</evidence>
<feature type="active site" evidence="4">
    <location>
        <position position="153"/>
    </location>
</feature>
<evidence type="ECO:0000256" key="3">
    <source>
        <dbReference type="ARBA" id="ARBA00048267"/>
    </source>
</evidence>
<dbReference type="Pfam" id="PF01339">
    <property type="entry name" value="CheB_methylest"/>
    <property type="match status" value="1"/>
</dbReference>
<dbReference type="PANTHER" id="PTHR42872">
    <property type="entry name" value="PROTEIN-GLUTAMATE METHYLESTERASE/PROTEIN-GLUTAMINE GLUTAMINASE"/>
    <property type="match status" value="1"/>
</dbReference>
<feature type="active site" evidence="4">
    <location>
        <position position="60"/>
    </location>
</feature>
<name>A0A2P8HRA3_CHINA</name>
<dbReference type="Gene3D" id="3.40.50.180">
    <property type="entry name" value="Methylesterase CheB, C-terminal domain"/>
    <property type="match status" value="1"/>
</dbReference>
<dbReference type="InterPro" id="IPR035909">
    <property type="entry name" value="CheB_C"/>
</dbReference>
<dbReference type="GO" id="GO:0005737">
    <property type="term" value="C:cytoplasm"/>
    <property type="evidence" value="ECO:0007669"/>
    <property type="project" value="InterPro"/>
</dbReference>
<dbReference type="GO" id="GO:0006935">
    <property type="term" value="P:chemotaxis"/>
    <property type="evidence" value="ECO:0007669"/>
    <property type="project" value="UniProtKB-UniRule"/>
</dbReference>
<organism evidence="6 7">
    <name type="scientific">Chitinophaga niastensis</name>
    <dbReference type="NCBI Taxonomy" id="536980"/>
    <lineage>
        <taxon>Bacteria</taxon>
        <taxon>Pseudomonadati</taxon>
        <taxon>Bacteroidota</taxon>
        <taxon>Chitinophagia</taxon>
        <taxon>Chitinophagales</taxon>
        <taxon>Chitinophagaceae</taxon>
        <taxon>Chitinophaga</taxon>
    </lineage>
</organism>
<dbReference type="AlphaFoldDB" id="A0A2P8HRA3"/>
<evidence type="ECO:0000313" key="7">
    <source>
        <dbReference type="Proteomes" id="UP000240971"/>
    </source>
</evidence>
<dbReference type="EC" id="3.1.1.61" evidence="2"/>
<dbReference type="Proteomes" id="UP000240971">
    <property type="component" value="Unassembled WGS sequence"/>
</dbReference>
<keyword evidence="4" id="KW-0145">Chemotaxis</keyword>
<dbReference type="SUPFAM" id="SSF52738">
    <property type="entry name" value="Methylesterase CheB, C-terminal domain"/>
    <property type="match status" value="1"/>
</dbReference>
<evidence type="ECO:0000256" key="2">
    <source>
        <dbReference type="ARBA" id="ARBA00039140"/>
    </source>
</evidence>
<comment type="caution">
    <text evidence="6">The sequence shown here is derived from an EMBL/GenBank/DDBJ whole genome shotgun (WGS) entry which is preliminary data.</text>
</comment>
<dbReference type="GO" id="GO:0008984">
    <property type="term" value="F:protein-glutamate methylesterase activity"/>
    <property type="evidence" value="ECO:0007669"/>
    <property type="project" value="UniProtKB-EC"/>
</dbReference>
<evidence type="ECO:0000256" key="4">
    <source>
        <dbReference type="PROSITE-ProRule" id="PRU00050"/>
    </source>
</evidence>
<dbReference type="EMBL" id="PYAW01000001">
    <property type="protein sequence ID" value="PSL48738.1"/>
    <property type="molecule type" value="Genomic_DNA"/>
</dbReference>
<feature type="active site" evidence="4">
    <location>
        <position position="33"/>
    </location>
</feature>
<comment type="catalytic activity">
    <reaction evidence="3">
        <text>[protein]-L-glutamate 5-O-methyl ester + H2O = L-glutamyl-[protein] + methanol + H(+)</text>
        <dbReference type="Rhea" id="RHEA:23236"/>
        <dbReference type="Rhea" id="RHEA-COMP:10208"/>
        <dbReference type="Rhea" id="RHEA-COMP:10311"/>
        <dbReference type="ChEBI" id="CHEBI:15377"/>
        <dbReference type="ChEBI" id="CHEBI:15378"/>
        <dbReference type="ChEBI" id="CHEBI:17790"/>
        <dbReference type="ChEBI" id="CHEBI:29973"/>
        <dbReference type="ChEBI" id="CHEBI:82795"/>
        <dbReference type="EC" id="3.1.1.61"/>
    </reaction>
</comment>
<feature type="domain" description="CheB-type methylesterase" evidence="5">
    <location>
        <begin position="21"/>
        <end position="210"/>
    </location>
</feature>
<dbReference type="CDD" id="cd16433">
    <property type="entry name" value="CheB"/>
    <property type="match status" value="1"/>
</dbReference>
<keyword evidence="1 4" id="KW-0378">Hydrolase</keyword>
<keyword evidence="7" id="KW-1185">Reference proteome</keyword>
<dbReference type="GO" id="GO:0000156">
    <property type="term" value="F:phosphorelay response regulator activity"/>
    <property type="evidence" value="ECO:0007669"/>
    <property type="project" value="InterPro"/>
</dbReference>
<accession>A0A2P8HRA3</accession>